<dbReference type="EMBL" id="POTY01000194">
    <property type="protein sequence ID" value="PZG12889.1"/>
    <property type="molecule type" value="Genomic_DNA"/>
</dbReference>
<evidence type="ECO:0000259" key="3">
    <source>
        <dbReference type="SMART" id="SM00824"/>
    </source>
</evidence>
<comment type="similarity">
    <text evidence="1">Belongs to the thioesterase family.</text>
</comment>
<dbReference type="GO" id="GO:0016787">
    <property type="term" value="F:hydrolase activity"/>
    <property type="evidence" value="ECO:0007669"/>
    <property type="project" value="UniProtKB-KW"/>
</dbReference>
<dbReference type="GO" id="GO:0008610">
    <property type="term" value="P:lipid biosynthetic process"/>
    <property type="evidence" value="ECO:0007669"/>
    <property type="project" value="TreeGrafter"/>
</dbReference>
<evidence type="ECO:0000313" key="4">
    <source>
        <dbReference type="EMBL" id="PZG12889.1"/>
    </source>
</evidence>
<dbReference type="InterPro" id="IPR012223">
    <property type="entry name" value="TEII"/>
</dbReference>
<dbReference type="SMART" id="SM00824">
    <property type="entry name" value="PKS_TE"/>
    <property type="match status" value="1"/>
</dbReference>
<dbReference type="InterPro" id="IPR020802">
    <property type="entry name" value="TesA-like"/>
</dbReference>
<dbReference type="AlphaFoldDB" id="A0A2W2E877"/>
<keyword evidence="5" id="KW-1185">Reference proteome</keyword>
<evidence type="ECO:0000256" key="2">
    <source>
        <dbReference type="ARBA" id="ARBA00022801"/>
    </source>
</evidence>
<name>A0A2W2E877_9ACTN</name>
<feature type="domain" description="Thioesterase TesA-like" evidence="3">
    <location>
        <begin position="26"/>
        <end position="248"/>
    </location>
</feature>
<dbReference type="PANTHER" id="PTHR11487:SF0">
    <property type="entry name" value="S-ACYL FATTY ACID SYNTHASE THIOESTERASE, MEDIUM CHAIN"/>
    <property type="match status" value="1"/>
</dbReference>
<evidence type="ECO:0000256" key="1">
    <source>
        <dbReference type="ARBA" id="ARBA00007169"/>
    </source>
</evidence>
<organism evidence="4 5">
    <name type="scientific">Micromonospora craterilacus</name>
    <dbReference type="NCBI Taxonomy" id="1655439"/>
    <lineage>
        <taxon>Bacteria</taxon>
        <taxon>Bacillati</taxon>
        <taxon>Actinomycetota</taxon>
        <taxon>Actinomycetes</taxon>
        <taxon>Micromonosporales</taxon>
        <taxon>Micromonosporaceae</taxon>
        <taxon>Micromonospora</taxon>
    </lineage>
</organism>
<dbReference type="Gene3D" id="3.40.50.1820">
    <property type="entry name" value="alpha/beta hydrolase"/>
    <property type="match status" value="1"/>
</dbReference>
<keyword evidence="2" id="KW-0378">Hydrolase</keyword>
<dbReference type="Pfam" id="PF00975">
    <property type="entry name" value="Thioesterase"/>
    <property type="match status" value="1"/>
</dbReference>
<reference evidence="4 5" key="1">
    <citation type="submission" date="2018-01" db="EMBL/GenBank/DDBJ databases">
        <title>Draft genome sequence of Jishengella sp. NA12.</title>
        <authorList>
            <person name="Sahin N."/>
            <person name="Ay H."/>
            <person name="Saygin H."/>
        </authorList>
    </citation>
    <scope>NUCLEOTIDE SEQUENCE [LARGE SCALE GENOMIC DNA]</scope>
    <source>
        <strain evidence="4 5">NA12</strain>
    </source>
</reference>
<dbReference type="PANTHER" id="PTHR11487">
    <property type="entry name" value="THIOESTERASE"/>
    <property type="match status" value="1"/>
</dbReference>
<accession>A0A2W2E877</accession>
<proteinExistence type="inferred from homology"/>
<dbReference type="InterPro" id="IPR029058">
    <property type="entry name" value="AB_hydrolase_fold"/>
</dbReference>
<dbReference type="InterPro" id="IPR001031">
    <property type="entry name" value="Thioesterase"/>
</dbReference>
<dbReference type="OrthoDB" id="8480037at2"/>
<dbReference type="Proteomes" id="UP000248924">
    <property type="component" value="Unassembled WGS sequence"/>
</dbReference>
<protein>
    <submittedName>
        <fullName evidence="4">Thioesterase</fullName>
    </submittedName>
</protein>
<comment type="caution">
    <text evidence="4">The sequence shown here is derived from an EMBL/GenBank/DDBJ whole genome shotgun (WGS) entry which is preliminary data.</text>
</comment>
<dbReference type="SUPFAM" id="SSF53474">
    <property type="entry name" value="alpha/beta-Hydrolases"/>
    <property type="match status" value="1"/>
</dbReference>
<sequence>MSGVDATARRWLRCYRPRPTASVRLVCFPHATGSAPFYRSWAVELPDGIELLAVQYPGRLDRIGEPPVTSMDVLADMVAEVLAPRRDLPVALFGHSMGAAVAYEVARRLERRHDGPLAHLFVSGRPAPRHHRPGSKHLGPDDDLWAELRRLNGTDPAALDNPQLRAALLPTLRADYRLIESYRPVEGELLATPISALVGDVDTEAAVDEVAAWAEYTRAAFDLTVFDGDHFYLVPHRTKVLAGVIRSLGLP</sequence>
<evidence type="ECO:0000313" key="5">
    <source>
        <dbReference type="Proteomes" id="UP000248924"/>
    </source>
</evidence>
<gene>
    <name evidence="4" type="ORF">C1I95_24915</name>
</gene>